<protein>
    <submittedName>
        <fullName evidence="8">ABC transporter permease</fullName>
    </submittedName>
</protein>
<evidence type="ECO:0000256" key="1">
    <source>
        <dbReference type="ARBA" id="ARBA00004141"/>
    </source>
</evidence>
<proteinExistence type="predicted"/>
<name>A0ABR7NTJ2_9FIRM</name>
<keyword evidence="4 5" id="KW-0472">Membrane</keyword>
<keyword evidence="3 5" id="KW-1133">Transmembrane helix</keyword>
<organism evidence="8 9">
    <name type="scientific">Enterocloster hominis</name>
    <name type="common">ex Liu et al. 2021</name>
    <dbReference type="NCBI Taxonomy" id="2763663"/>
    <lineage>
        <taxon>Bacteria</taxon>
        <taxon>Bacillati</taxon>
        <taxon>Bacillota</taxon>
        <taxon>Clostridia</taxon>
        <taxon>Lachnospirales</taxon>
        <taxon>Lachnospiraceae</taxon>
        <taxon>Enterocloster</taxon>
    </lineage>
</organism>
<evidence type="ECO:0000256" key="5">
    <source>
        <dbReference type="SAM" id="Phobius"/>
    </source>
</evidence>
<feature type="signal peptide" evidence="6">
    <location>
        <begin position="1"/>
        <end position="34"/>
    </location>
</feature>
<keyword evidence="2 5" id="KW-0812">Transmembrane</keyword>
<accession>A0ABR7NTJ2</accession>
<feature type="domain" description="ABC-2 type transporter transmembrane" evidence="7">
    <location>
        <begin position="22"/>
        <end position="371"/>
    </location>
</feature>
<feature type="transmembrane region" description="Helical" evidence="5">
    <location>
        <begin position="330"/>
        <end position="349"/>
    </location>
</feature>
<reference evidence="8 9" key="1">
    <citation type="submission" date="2020-08" db="EMBL/GenBank/DDBJ databases">
        <title>Genome public.</title>
        <authorList>
            <person name="Liu C."/>
            <person name="Sun Q."/>
        </authorList>
    </citation>
    <scope>NUCLEOTIDE SEQUENCE [LARGE SCALE GENOMIC DNA]</scope>
    <source>
        <strain evidence="8 9">BX10</strain>
    </source>
</reference>
<dbReference type="RefSeq" id="WP_262427691.1">
    <property type="nucleotide sequence ID" value="NZ_JACRTJ010000019.1"/>
</dbReference>
<feature type="chain" id="PRO_5045714860" evidence="6">
    <location>
        <begin position="35"/>
        <end position="378"/>
    </location>
</feature>
<dbReference type="EMBL" id="JACRTJ010000019">
    <property type="protein sequence ID" value="MBC8599444.1"/>
    <property type="molecule type" value="Genomic_DNA"/>
</dbReference>
<keyword evidence="9" id="KW-1185">Reference proteome</keyword>
<keyword evidence="6" id="KW-0732">Signal</keyword>
<comment type="caution">
    <text evidence="8">The sequence shown here is derived from an EMBL/GenBank/DDBJ whole genome shotgun (WGS) entry which is preliminary data.</text>
</comment>
<evidence type="ECO:0000313" key="9">
    <source>
        <dbReference type="Proteomes" id="UP000647491"/>
    </source>
</evidence>
<feature type="transmembrane region" description="Helical" evidence="5">
    <location>
        <begin position="226"/>
        <end position="244"/>
    </location>
</feature>
<evidence type="ECO:0000313" key="8">
    <source>
        <dbReference type="EMBL" id="MBC8599444.1"/>
    </source>
</evidence>
<evidence type="ECO:0000259" key="7">
    <source>
        <dbReference type="Pfam" id="PF12698"/>
    </source>
</evidence>
<dbReference type="Pfam" id="PF12698">
    <property type="entry name" value="ABC2_membrane_3"/>
    <property type="match status" value="1"/>
</dbReference>
<dbReference type="Proteomes" id="UP000647491">
    <property type="component" value="Unassembled WGS sequence"/>
</dbReference>
<evidence type="ECO:0000256" key="4">
    <source>
        <dbReference type="ARBA" id="ARBA00023136"/>
    </source>
</evidence>
<comment type="subcellular location">
    <subcellularLocation>
        <location evidence="1">Membrane</location>
        <topology evidence="1">Multi-pass membrane protein</topology>
    </subcellularLocation>
</comment>
<feature type="transmembrane region" description="Helical" evidence="5">
    <location>
        <begin position="304"/>
        <end position="323"/>
    </location>
</feature>
<evidence type="ECO:0000256" key="6">
    <source>
        <dbReference type="SAM" id="SignalP"/>
    </source>
</evidence>
<dbReference type="InterPro" id="IPR013525">
    <property type="entry name" value="ABC2_TM"/>
</dbReference>
<evidence type="ECO:0000256" key="2">
    <source>
        <dbReference type="ARBA" id="ARBA00022692"/>
    </source>
</evidence>
<gene>
    <name evidence="8" type="ORF">H8708_09445</name>
</gene>
<sequence length="378" mass="40517">MKKVILWFFLCCKRYLKRIPFLLLLAALPLTALAASRMENGKDGTVRIAVCCLDPEPASLGNRLKENLLARDTGLFSFYPCENEQQVRDHVAARKAECGYLIPENLEQKINSGRFKRSITVFSAPSTMTASLSTEVVFSELAAIQNKDILEDYVEQGAAFDALGAAGSPERKKASGQAGDLYKERMEDGSTFRFEYVYTYSPGQTGNGSGETGTAAPSPGLFPVRGLTAVFLFITGLYSAVTAAEDSRRGLFTPLPVRLRLSCRFASLAAPVALAALSGLSAVLLSGGPGISSGGAAAILPEAAAMALYALAVSVFSMALGAILKTPEALGAAIPFFIIGSLVFCPVFFDAERLLPGLGQAGRLFLPYYYLRGFFHWP</sequence>
<evidence type="ECO:0000256" key="3">
    <source>
        <dbReference type="ARBA" id="ARBA00022989"/>
    </source>
</evidence>
<feature type="transmembrane region" description="Helical" evidence="5">
    <location>
        <begin position="265"/>
        <end position="284"/>
    </location>
</feature>